<dbReference type="InterPro" id="IPR046335">
    <property type="entry name" value="LacI/GalR-like_sensor"/>
</dbReference>
<dbReference type="SUPFAM" id="SSF47413">
    <property type="entry name" value="lambda repressor-like DNA-binding domains"/>
    <property type="match status" value="1"/>
</dbReference>
<dbReference type="PANTHER" id="PTHR30146">
    <property type="entry name" value="LACI-RELATED TRANSCRIPTIONAL REPRESSOR"/>
    <property type="match status" value="1"/>
</dbReference>
<evidence type="ECO:0000313" key="8">
    <source>
        <dbReference type="Proteomes" id="UP000189735"/>
    </source>
</evidence>
<dbReference type="Proteomes" id="UP000032503">
    <property type="component" value="Unassembled WGS sequence"/>
</dbReference>
<dbReference type="Proteomes" id="UP000189735">
    <property type="component" value="Unassembled WGS sequence"/>
</dbReference>
<dbReference type="Gene3D" id="3.40.50.2300">
    <property type="match status" value="2"/>
</dbReference>
<keyword evidence="3" id="KW-0804">Transcription</keyword>
<evidence type="ECO:0000256" key="1">
    <source>
        <dbReference type="ARBA" id="ARBA00023015"/>
    </source>
</evidence>
<organism evidence="6 8">
    <name type="scientific">Agreia bicolorata</name>
    <dbReference type="NCBI Taxonomy" id="110935"/>
    <lineage>
        <taxon>Bacteria</taxon>
        <taxon>Bacillati</taxon>
        <taxon>Actinomycetota</taxon>
        <taxon>Actinomycetes</taxon>
        <taxon>Micrococcales</taxon>
        <taxon>Microbacteriaceae</taxon>
        <taxon>Agreia</taxon>
    </lineage>
</organism>
<dbReference type="GO" id="GO:0000976">
    <property type="term" value="F:transcription cis-regulatory region binding"/>
    <property type="evidence" value="ECO:0007669"/>
    <property type="project" value="TreeGrafter"/>
</dbReference>
<feature type="domain" description="HTH lacI-type" evidence="4">
    <location>
        <begin position="3"/>
        <end position="57"/>
    </location>
</feature>
<name>A0A1T4YN69_9MICO</name>
<dbReference type="InterPro" id="IPR000843">
    <property type="entry name" value="HTH_LacI"/>
</dbReference>
<dbReference type="EMBL" id="JYFC01000010">
    <property type="protein sequence ID" value="KJC62959.1"/>
    <property type="molecule type" value="Genomic_DNA"/>
</dbReference>
<reference evidence="5 7" key="1">
    <citation type="journal article" date="2001" name="Int. J. Syst. Evol. Microbiol.">
        <title>Agreia bicolorata gen. nov., sp. nov., to accommodate actinobacteria isolated from narrow reed grass infected by the nematode Heteroanguina graminophila.</title>
        <authorList>
            <person name="Evtushenko L.I."/>
            <person name="Dorofeeva L.V."/>
            <person name="Dobrovolskaya T.G."/>
            <person name="Streshinskaya G.M."/>
            <person name="Subbotin S.A."/>
            <person name="Tiedje J.M."/>
        </authorList>
    </citation>
    <scope>NUCLEOTIDE SEQUENCE [LARGE SCALE GENOMIC DNA]</scope>
    <source>
        <strain evidence="5 7">VKM Ac-1804</strain>
    </source>
</reference>
<dbReference type="InterPro" id="IPR010982">
    <property type="entry name" value="Lambda_DNA-bd_dom_sf"/>
</dbReference>
<dbReference type="GO" id="GO:0003700">
    <property type="term" value="F:DNA-binding transcription factor activity"/>
    <property type="evidence" value="ECO:0007669"/>
    <property type="project" value="TreeGrafter"/>
</dbReference>
<dbReference type="InterPro" id="IPR028082">
    <property type="entry name" value="Peripla_BP_I"/>
</dbReference>
<accession>A0A1T4YN69</accession>
<evidence type="ECO:0000313" key="7">
    <source>
        <dbReference type="Proteomes" id="UP000032503"/>
    </source>
</evidence>
<dbReference type="PROSITE" id="PS50932">
    <property type="entry name" value="HTH_LACI_2"/>
    <property type="match status" value="1"/>
</dbReference>
<gene>
    <name evidence="6" type="ORF">SAMN06295879_3697</name>
    <name evidence="5" type="ORF">TZ00_17460</name>
</gene>
<dbReference type="SUPFAM" id="SSF53822">
    <property type="entry name" value="Periplasmic binding protein-like I"/>
    <property type="match status" value="1"/>
</dbReference>
<keyword evidence="2" id="KW-0238">DNA-binding</keyword>
<dbReference type="Gene3D" id="1.10.260.40">
    <property type="entry name" value="lambda repressor-like DNA-binding domains"/>
    <property type="match status" value="1"/>
</dbReference>
<keyword evidence="7" id="KW-1185">Reference proteome</keyword>
<dbReference type="CDD" id="cd01392">
    <property type="entry name" value="HTH_LacI"/>
    <property type="match status" value="1"/>
</dbReference>
<evidence type="ECO:0000256" key="3">
    <source>
        <dbReference type="ARBA" id="ARBA00023163"/>
    </source>
</evidence>
<dbReference type="PANTHER" id="PTHR30146:SF109">
    <property type="entry name" value="HTH-TYPE TRANSCRIPTIONAL REGULATOR GALS"/>
    <property type="match status" value="1"/>
</dbReference>
<dbReference type="EMBL" id="FUYG01000015">
    <property type="protein sequence ID" value="SKB03284.1"/>
    <property type="molecule type" value="Genomic_DNA"/>
</dbReference>
<dbReference type="Pfam" id="PF00356">
    <property type="entry name" value="LacI"/>
    <property type="match status" value="1"/>
</dbReference>
<sequence length="322" mass="33922">MTATLTDVARLAGVSLATASRAFGEPDRLAAATRERVLRAAAELGYTASSVGSGEKTFGVIVPDVSSPVYAKLLKGIHAQAWEGRHRPVLFDTDEDLHREREQIVLARKLNGILLCSPRLPDDEIRRLVGTTPTVVVNRIIDGLPGVVVDTSNGPRQAVEHLVALGHRHIAYASGPRLSWADSRRHDAIAAACTAMDVRFTPLNHQSASIQGGLAAAATVVASGATAVIAYNDLVALGIDSGMAQLDKHCPDDISIIGMDDIELASVRQPGLTTVRLAIDRCGSLGVEVLLKTMAGEDTPAVATLDSQLIVRGSTAPPRTGD</sequence>
<evidence type="ECO:0000313" key="5">
    <source>
        <dbReference type="EMBL" id="KJC62959.1"/>
    </source>
</evidence>
<dbReference type="RefSeq" id="WP_044443689.1">
    <property type="nucleotide sequence ID" value="NZ_FUYG01000015.1"/>
</dbReference>
<keyword evidence="1" id="KW-0805">Transcription regulation</keyword>
<evidence type="ECO:0000256" key="2">
    <source>
        <dbReference type="ARBA" id="ARBA00023125"/>
    </source>
</evidence>
<dbReference type="AlphaFoldDB" id="A0A1T4YN69"/>
<evidence type="ECO:0000313" key="6">
    <source>
        <dbReference type="EMBL" id="SKB03284.1"/>
    </source>
</evidence>
<dbReference type="SMART" id="SM00354">
    <property type="entry name" value="HTH_LACI"/>
    <property type="match status" value="1"/>
</dbReference>
<dbReference type="CDD" id="cd06267">
    <property type="entry name" value="PBP1_LacI_sugar_binding-like"/>
    <property type="match status" value="1"/>
</dbReference>
<reference evidence="8" key="4">
    <citation type="submission" date="2017-02" db="EMBL/GenBank/DDBJ databases">
        <authorList>
            <person name="Varghese N."/>
            <person name="Submissions S."/>
        </authorList>
    </citation>
    <scope>NUCLEOTIDE SEQUENCE [LARGE SCALE GENOMIC DNA]</scope>
    <source>
        <strain evidence="8">VKM Ac-2052</strain>
    </source>
</reference>
<proteinExistence type="predicted"/>
<protein>
    <submittedName>
        <fullName evidence="5 6">Transcriptional regulator</fullName>
    </submittedName>
</protein>
<reference evidence="5" key="2">
    <citation type="submission" date="2015-02" db="EMBL/GenBank/DDBJ databases">
        <authorList>
            <person name="Vasilyev I.Y."/>
            <person name="Siniagina M.N."/>
            <person name="Malanin S.Y."/>
            <person name="Boulygina E.A."/>
            <person name="Grygoryeva T.V."/>
            <person name="Yarullina D.R."/>
            <person name="Ilinskaya O.N."/>
        </authorList>
    </citation>
    <scope>NUCLEOTIDE SEQUENCE</scope>
    <source>
        <strain evidence="5">VKM Ac-1804</strain>
    </source>
</reference>
<dbReference type="Pfam" id="PF13377">
    <property type="entry name" value="Peripla_BP_3"/>
    <property type="match status" value="1"/>
</dbReference>
<reference evidence="6" key="3">
    <citation type="submission" date="2017-02" db="EMBL/GenBank/DDBJ databases">
        <authorList>
            <person name="Peterson S.W."/>
        </authorList>
    </citation>
    <scope>NUCLEOTIDE SEQUENCE [LARGE SCALE GENOMIC DNA]</scope>
    <source>
        <strain evidence="6">VKM Ac-2052</strain>
    </source>
</reference>
<evidence type="ECO:0000259" key="4">
    <source>
        <dbReference type="PROSITE" id="PS50932"/>
    </source>
</evidence>